<evidence type="ECO:0000313" key="2">
    <source>
        <dbReference type="EMBL" id="MEN2789076.1"/>
    </source>
</evidence>
<evidence type="ECO:0000313" key="3">
    <source>
        <dbReference type="Proteomes" id="UP001419910"/>
    </source>
</evidence>
<keyword evidence="1" id="KW-0812">Transmembrane</keyword>
<evidence type="ECO:0000256" key="1">
    <source>
        <dbReference type="SAM" id="Phobius"/>
    </source>
</evidence>
<protein>
    <recommendedName>
        <fullName evidence="4">DUF3592 domain-containing protein</fullName>
    </recommendedName>
</protein>
<comment type="caution">
    <text evidence="2">The sequence shown here is derived from an EMBL/GenBank/DDBJ whole genome shotgun (WGS) entry which is preliminary data.</text>
</comment>
<feature type="transmembrane region" description="Helical" evidence="1">
    <location>
        <begin position="20"/>
        <end position="39"/>
    </location>
</feature>
<keyword evidence="3" id="KW-1185">Reference proteome</keyword>
<gene>
    <name evidence="2" type="ORF">ABC974_05515</name>
</gene>
<keyword evidence="1" id="KW-1133">Transmembrane helix</keyword>
<dbReference type="RefSeq" id="WP_343891734.1">
    <property type="nucleotide sequence ID" value="NZ_BAAAEH010000047.1"/>
</dbReference>
<name>A0ABU9XZT3_9SPHN</name>
<proteinExistence type="predicted"/>
<feature type="transmembrane region" description="Helical" evidence="1">
    <location>
        <begin position="175"/>
        <end position="195"/>
    </location>
</feature>
<dbReference type="Proteomes" id="UP001419910">
    <property type="component" value="Unassembled WGS sequence"/>
</dbReference>
<reference evidence="2 3" key="1">
    <citation type="submission" date="2024-05" db="EMBL/GenBank/DDBJ databases">
        <authorList>
            <person name="Liu Q."/>
            <person name="Xin Y.-H."/>
        </authorList>
    </citation>
    <scope>NUCLEOTIDE SEQUENCE [LARGE SCALE GENOMIC DNA]</scope>
    <source>
        <strain evidence="2 3">CGMCC 1.10181</strain>
    </source>
</reference>
<organism evidence="2 3">
    <name type="scientific">Sphingomonas oligophenolica</name>
    <dbReference type="NCBI Taxonomy" id="301154"/>
    <lineage>
        <taxon>Bacteria</taxon>
        <taxon>Pseudomonadati</taxon>
        <taxon>Pseudomonadota</taxon>
        <taxon>Alphaproteobacteria</taxon>
        <taxon>Sphingomonadales</taxon>
        <taxon>Sphingomonadaceae</taxon>
        <taxon>Sphingomonas</taxon>
    </lineage>
</organism>
<accession>A0ABU9XZT3</accession>
<evidence type="ECO:0008006" key="4">
    <source>
        <dbReference type="Google" id="ProtNLM"/>
    </source>
</evidence>
<dbReference type="EMBL" id="JBDIME010000003">
    <property type="protein sequence ID" value="MEN2789076.1"/>
    <property type="molecule type" value="Genomic_DNA"/>
</dbReference>
<keyword evidence="1" id="KW-0472">Membrane</keyword>
<sequence length="205" mass="22546">MAGQNPFLAGKHPTIRRDEAIRAVLLIVIGLTFGTIFLLSDRPLIIGDRSAVVRGPAVTASAASTGFVHAVDEYGVHIPKVRHVPLVTPSAFGGPPRDLPATPDEVRTLRYGYSINELDILGMPFIPRRQYGVLLYYETPGEFVGVPAVDYNLRMAGIPVAAPLGAWDFPLWRYIWGWLFLIALLGIGFFELGALRRRREALGII</sequence>